<name>A0A2P2Q066_RHIMU</name>
<proteinExistence type="predicted"/>
<protein>
    <submittedName>
        <fullName evidence="1">Uncharacterized protein</fullName>
    </submittedName>
</protein>
<dbReference type="EMBL" id="GGEC01079887">
    <property type="protein sequence ID" value="MBX60371.1"/>
    <property type="molecule type" value="Transcribed_RNA"/>
</dbReference>
<organism evidence="1">
    <name type="scientific">Rhizophora mucronata</name>
    <name type="common">Asiatic mangrove</name>
    <dbReference type="NCBI Taxonomy" id="61149"/>
    <lineage>
        <taxon>Eukaryota</taxon>
        <taxon>Viridiplantae</taxon>
        <taxon>Streptophyta</taxon>
        <taxon>Embryophyta</taxon>
        <taxon>Tracheophyta</taxon>
        <taxon>Spermatophyta</taxon>
        <taxon>Magnoliopsida</taxon>
        <taxon>eudicotyledons</taxon>
        <taxon>Gunneridae</taxon>
        <taxon>Pentapetalae</taxon>
        <taxon>rosids</taxon>
        <taxon>fabids</taxon>
        <taxon>Malpighiales</taxon>
        <taxon>Rhizophoraceae</taxon>
        <taxon>Rhizophora</taxon>
    </lineage>
</organism>
<accession>A0A2P2Q066</accession>
<sequence>MQINGASNPVKL</sequence>
<evidence type="ECO:0000313" key="1">
    <source>
        <dbReference type="EMBL" id="MBX60371.1"/>
    </source>
</evidence>
<reference evidence="1" key="1">
    <citation type="submission" date="2018-02" db="EMBL/GenBank/DDBJ databases">
        <title>Rhizophora mucronata_Transcriptome.</title>
        <authorList>
            <person name="Meera S.P."/>
            <person name="Sreeshan A."/>
            <person name="Augustine A."/>
        </authorList>
    </citation>
    <scope>NUCLEOTIDE SEQUENCE</scope>
    <source>
        <tissue evidence="1">Leaf</tissue>
    </source>
</reference>